<keyword evidence="8" id="KW-0915">Sodium</keyword>
<dbReference type="PANTHER" id="PTHR48086:SF3">
    <property type="entry name" value="SODIUM_PROLINE SYMPORTER"/>
    <property type="match status" value="1"/>
</dbReference>
<dbReference type="GO" id="GO:0015824">
    <property type="term" value="P:proline transport"/>
    <property type="evidence" value="ECO:0007669"/>
    <property type="project" value="TreeGrafter"/>
</dbReference>
<keyword evidence="11" id="KW-0739">Sodium transport</keyword>
<keyword evidence="6" id="KW-0769">Symport</keyword>
<comment type="caution">
    <text evidence="15">The sequence shown here is derived from an EMBL/GenBank/DDBJ whole genome shotgun (WGS) entry which is preliminary data.</text>
</comment>
<comment type="subcellular location">
    <subcellularLocation>
        <location evidence="1">Cell membrane</location>
        <topology evidence="1">Multi-pass membrane protein</topology>
    </subcellularLocation>
</comment>
<evidence type="ECO:0000256" key="5">
    <source>
        <dbReference type="ARBA" id="ARBA00022692"/>
    </source>
</evidence>
<evidence type="ECO:0000256" key="7">
    <source>
        <dbReference type="ARBA" id="ARBA00022989"/>
    </source>
</evidence>
<feature type="transmembrane region" description="Helical" evidence="14">
    <location>
        <begin position="212"/>
        <end position="230"/>
    </location>
</feature>
<feature type="transmembrane region" description="Helical" evidence="14">
    <location>
        <begin position="274"/>
        <end position="298"/>
    </location>
</feature>
<dbReference type="Pfam" id="PF00474">
    <property type="entry name" value="SSF"/>
    <property type="match status" value="1"/>
</dbReference>
<evidence type="ECO:0000256" key="11">
    <source>
        <dbReference type="ARBA" id="ARBA00023201"/>
    </source>
</evidence>
<dbReference type="CDD" id="cd11477">
    <property type="entry name" value="SLC5sbd_u1"/>
    <property type="match status" value="1"/>
</dbReference>
<sequence>MTTKRIFMEISVIDIVIIVSYLLAMIVIGLILKKRAAKNLDSYFLGGKTLPYYMLGISDASGMFDISGTMWMVYLAFVYGLKSMWIPWLWPVFNQIFLMVYLSVWLRRSNVLTGAEWIRTRFGHGRGADGAYTIVILYAIVAVMGFLCYGFIGIGKFMEVFFPWEQVSRFIPLTIDPAMAPQLYGIFFTAITTFYVMLGGMHSIVWADMVKFAIMIISGIAIAVIAMQQVSPELLAANTPEGWDSPFFGWHLDLDWSTLLPSIMDRIADDQYNLFTVFVMMMLFKGLFMSMAGPAANYDMQKILACRSPKEAALMSGSVSVILLIPRYLMIMGFTVLALVFFRDEFAHMGNQMDFEIILPKAISRFGKVGLTGLLLAGLLAAFMSSFASTVNAAQAYLVNDVLLKFMYRSASPKKQIRLSYAVSIAVVVCSTIIGLYVQNINSVLQWIVSALYGGYIAANVLKWHWWRFNGAGFFWGMLAGIFGAIILPQVFPDTLPLYFFPFLFVLSLLGCFVGTWLSRPTEEEVLVDFYVRVRPWGFWAPIHQKALAKYPDLKKNDHFKRDMVNVVVGIVWQCCLTLVPMYIVIKQGQGLLATILILGITTLILKKNWYDKMNRDEEEYNAFMVKYGLNKTDKTVTEKTIID</sequence>
<keyword evidence="16" id="KW-1185">Reference proteome</keyword>
<dbReference type="PANTHER" id="PTHR48086">
    <property type="entry name" value="SODIUM/PROLINE SYMPORTER-RELATED"/>
    <property type="match status" value="1"/>
</dbReference>
<dbReference type="EMBL" id="RAPY01000003">
    <property type="protein sequence ID" value="RKE49359.1"/>
    <property type="molecule type" value="Genomic_DNA"/>
</dbReference>
<dbReference type="InterPro" id="IPR001734">
    <property type="entry name" value="Na/solute_symporter"/>
</dbReference>
<feature type="transmembrane region" description="Helical" evidence="14">
    <location>
        <begin position="85"/>
        <end position="106"/>
    </location>
</feature>
<feature type="transmembrane region" description="Helical" evidence="14">
    <location>
        <begin position="374"/>
        <end position="398"/>
    </location>
</feature>
<keyword evidence="9" id="KW-0406">Ion transport</keyword>
<keyword evidence="3" id="KW-0813">Transport</keyword>
<reference evidence="15 16" key="1">
    <citation type="submission" date="2018-09" db="EMBL/GenBank/DDBJ databases">
        <title>Genomic Encyclopedia of Type Strains, Phase III (KMG-III): the genomes of soil and plant-associated and newly described type strains.</title>
        <authorList>
            <person name="Whitman W."/>
        </authorList>
    </citation>
    <scope>NUCLEOTIDE SEQUENCE [LARGE SCALE GENOMIC DNA]</scope>
    <source>
        <strain evidence="15 16">CECT 7938</strain>
    </source>
</reference>
<organism evidence="15 16">
    <name type="scientific">Sphingobacterium detergens</name>
    <dbReference type="NCBI Taxonomy" id="1145106"/>
    <lineage>
        <taxon>Bacteria</taxon>
        <taxon>Pseudomonadati</taxon>
        <taxon>Bacteroidota</taxon>
        <taxon>Sphingobacteriia</taxon>
        <taxon>Sphingobacteriales</taxon>
        <taxon>Sphingobacteriaceae</taxon>
        <taxon>Sphingobacterium</taxon>
    </lineage>
</organism>
<feature type="transmembrane region" description="Helical" evidence="14">
    <location>
        <begin position="419"/>
        <end position="438"/>
    </location>
</feature>
<evidence type="ECO:0000256" key="4">
    <source>
        <dbReference type="ARBA" id="ARBA00022475"/>
    </source>
</evidence>
<evidence type="ECO:0000313" key="16">
    <source>
        <dbReference type="Proteomes" id="UP000286246"/>
    </source>
</evidence>
<feature type="transmembrane region" description="Helical" evidence="14">
    <location>
        <begin position="444"/>
        <end position="462"/>
    </location>
</feature>
<evidence type="ECO:0000256" key="3">
    <source>
        <dbReference type="ARBA" id="ARBA00022448"/>
    </source>
</evidence>
<comment type="similarity">
    <text evidence="2 13">Belongs to the sodium:solute symporter (SSF) (TC 2.A.21) family.</text>
</comment>
<evidence type="ECO:0000256" key="1">
    <source>
        <dbReference type="ARBA" id="ARBA00004651"/>
    </source>
</evidence>
<dbReference type="AlphaFoldDB" id="A0A420AXT4"/>
<keyword evidence="7 14" id="KW-1133">Transmembrane helix</keyword>
<accession>A0A420AXT4</accession>
<gene>
    <name evidence="15" type="ORF">DFQ12_3473</name>
</gene>
<keyword evidence="4" id="KW-1003">Cell membrane</keyword>
<evidence type="ECO:0000256" key="9">
    <source>
        <dbReference type="ARBA" id="ARBA00023065"/>
    </source>
</evidence>
<evidence type="ECO:0000313" key="15">
    <source>
        <dbReference type="EMBL" id="RKE49359.1"/>
    </source>
</evidence>
<evidence type="ECO:0000256" key="12">
    <source>
        <dbReference type="ARBA" id="ARBA00033708"/>
    </source>
</evidence>
<feature type="transmembrane region" description="Helical" evidence="14">
    <location>
        <begin position="590"/>
        <end position="606"/>
    </location>
</feature>
<keyword evidence="5 14" id="KW-0812">Transmembrane</keyword>
<feature type="transmembrane region" description="Helical" evidence="14">
    <location>
        <begin position="319"/>
        <end position="342"/>
    </location>
</feature>
<feature type="transmembrane region" description="Helical" evidence="14">
    <location>
        <begin position="6"/>
        <end position="32"/>
    </location>
</feature>
<feature type="transmembrane region" description="Helical" evidence="14">
    <location>
        <begin position="474"/>
        <end position="492"/>
    </location>
</feature>
<dbReference type="GO" id="GO:0005886">
    <property type="term" value="C:plasma membrane"/>
    <property type="evidence" value="ECO:0007669"/>
    <property type="project" value="UniProtKB-SubCell"/>
</dbReference>
<dbReference type="Proteomes" id="UP000286246">
    <property type="component" value="Unassembled WGS sequence"/>
</dbReference>
<dbReference type="Gene3D" id="1.20.1730.10">
    <property type="entry name" value="Sodium/glucose cotransporter"/>
    <property type="match status" value="1"/>
</dbReference>
<proteinExistence type="inferred from homology"/>
<feature type="transmembrane region" description="Helical" evidence="14">
    <location>
        <begin position="564"/>
        <end position="584"/>
    </location>
</feature>
<feature type="transmembrane region" description="Helical" evidence="14">
    <location>
        <begin position="183"/>
        <end position="205"/>
    </location>
</feature>
<evidence type="ECO:0000256" key="6">
    <source>
        <dbReference type="ARBA" id="ARBA00022847"/>
    </source>
</evidence>
<evidence type="ECO:0000256" key="8">
    <source>
        <dbReference type="ARBA" id="ARBA00023053"/>
    </source>
</evidence>
<dbReference type="InterPro" id="IPR050277">
    <property type="entry name" value="Sodium:Solute_Symporter"/>
</dbReference>
<evidence type="ECO:0000256" key="13">
    <source>
        <dbReference type="RuleBase" id="RU362091"/>
    </source>
</evidence>
<comment type="catalytic activity">
    <reaction evidence="12">
        <text>L-proline(in) + Na(+)(in) = L-proline(out) + Na(+)(out)</text>
        <dbReference type="Rhea" id="RHEA:28967"/>
        <dbReference type="ChEBI" id="CHEBI:29101"/>
        <dbReference type="ChEBI" id="CHEBI:60039"/>
    </reaction>
</comment>
<feature type="transmembrane region" description="Helical" evidence="14">
    <location>
        <begin position="498"/>
        <end position="518"/>
    </location>
</feature>
<evidence type="ECO:0000256" key="10">
    <source>
        <dbReference type="ARBA" id="ARBA00023136"/>
    </source>
</evidence>
<dbReference type="InterPro" id="IPR038377">
    <property type="entry name" value="Na/Glc_symporter_sf"/>
</dbReference>
<dbReference type="PROSITE" id="PS50283">
    <property type="entry name" value="NA_SOLUT_SYMP_3"/>
    <property type="match status" value="1"/>
</dbReference>
<feature type="transmembrane region" description="Helical" evidence="14">
    <location>
        <begin position="52"/>
        <end position="79"/>
    </location>
</feature>
<name>A0A420AXT4_SPHD1</name>
<protein>
    <submittedName>
        <fullName evidence="15">Na+/proline symporter</fullName>
    </submittedName>
</protein>
<evidence type="ECO:0000256" key="14">
    <source>
        <dbReference type="SAM" id="Phobius"/>
    </source>
</evidence>
<keyword evidence="10 14" id="KW-0472">Membrane</keyword>
<feature type="transmembrane region" description="Helical" evidence="14">
    <location>
        <begin position="127"/>
        <end position="152"/>
    </location>
</feature>
<dbReference type="GO" id="GO:0005298">
    <property type="term" value="F:proline:sodium symporter activity"/>
    <property type="evidence" value="ECO:0007669"/>
    <property type="project" value="TreeGrafter"/>
</dbReference>
<dbReference type="GO" id="GO:0015193">
    <property type="term" value="F:L-proline transmembrane transporter activity"/>
    <property type="evidence" value="ECO:0007669"/>
    <property type="project" value="TreeGrafter"/>
</dbReference>
<evidence type="ECO:0000256" key="2">
    <source>
        <dbReference type="ARBA" id="ARBA00006434"/>
    </source>
</evidence>